<evidence type="ECO:0000313" key="1">
    <source>
        <dbReference type="EMBL" id="KAJ8629822.1"/>
    </source>
</evidence>
<dbReference type="Proteomes" id="UP001234297">
    <property type="component" value="Chromosome 7"/>
</dbReference>
<proteinExistence type="predicted"/>
<reference evidence="1 2" key="1">
    <citation type="journal article" date="2022" name="Hortic Res">
        <title>A haplotype resolved chromosomal level avocado genome allows analysis of novel avocado genes.</title>
        <authorList>
            <person name="Nath O."/>
            <person name="Fletcher S.J."/>
            <person name="Hayward A."/>
            <person name="Shaw L.M."/>
            <person name="Masouleh A.K."/>
            <person name="Furtado A."/>
            <person name="Henry R.J."/>
            <person name="Mitter N."/>
        </authorList>
    </citation>
    <scope>NUCLEOTIDE SEQUENCE [LARGE SCALE GENOMIC DNA]</scope>
    <source>
        <strain evidence="2">cv. Hass</strain>
    </source>
</reference>
<gene>
    <name evidence="1" type="ORF">MRB53_023145</name>
</gene>
<organism evidence="1 2">
    <name type="scientific">Persea americana</name>
    <name type="common">Avocado</name>
    <dbReference type="NCBI Taxonomy" id="3435"/>
    <lineage>
        <taxon>Eukaryota</taxon>
        <taxon>Viridiplantae</taxon>
        <taxon>Streptophyta</taxon>
        <taxon>Embryophyta</taxon>
        <taxon>Tracheophyta</taxon>
        <taxon>Spermatophyta</taxon>
        <taxon>Magnoliopsida</taxon>
        <taxon>Magnoliidae</taxon>
        <taxon>Laurales</taxon>
        <taxon>Lauraceae</taxon>
        <taxon>Persea</taxon>
    </lineage>
</organism>
<protein>
    <submittedName>
        <fullName evidence="1">Uncharacterized protein</fullName>
    </submittedName>
</protein>
<sequence length="100" mass="11039">MYLRSAQIIALPVGKLVAATLPSKSIRVPMTKWSFSLNPGPVNLKEQVLITIFANSGSNAVYALGIITIVKAFYYRKLNPLAAMFLSQTTQVNFQFSNMI</sequence>
<dbReference type="EMBL" id="CM056815">
    <property type="protein sequence ID" value="KAJ8629822.1"/>
    <property type="molecule type" value="Genomic_DNA"/>
</dbReference>
<keyword evidence="2" id="KW-1185">Reference proteome</keyword>
<name>A0ACC2L9P2_PERAE</name>
<accession>A0ACC2L9P2</accession>
<evidence type="ECO:0000313" key="2">
    <source>
        <dbReference type="Proteomes" id="UP001234297"/>
    </source>
</evidence>
<comment type="caution">
    <text evidence="1">The sequence shown here is derived from an EMBL/GenBank/DDBJ whole genome shotgun (WGS) entry which is preliminary data.</text>
</comment>